<keyword evidence="7" id="KW-0548">Nucleotidyltransferase</keyword>
<evidence type="ECO:0000256" key="7">
    <source>
        <dbReference type="ARBA" id="ARBA00022695"/>
    </source>
</evidence>
<evidence type="ECO:0000256" key="9">
    <source>
        <dbReference type="ARBA" id="ARBA00022840"/>
    </source>
</evidence>
<evidence type="ECO:0000256" key="8">
    <source>
        <dbReference type="ARBA" id="ARBA00022741"/>
    </source>
</evidence>
<protein>
    <recommendedName>
        <fullName evidence="3">L-threonylcarbamoyladenylate synthase</fullName>
        <ecNumber evidence="3">2.7.7.87</ecNumber>
    </recommendedName>
</protein>
<dbReference type="PROSITE" id="PS51163">
    <property type="entry name" value="YRDC"/>
    <property type="match status" value="1"/>
</dbReference>
<dbReference type="EC" id="2.7.7.87" evidence="3"/>
<comment type="similarity">
    <text evidence="2">Belongs to the SUA5 family.</text>
</comment>
<dbReference type="GO" id="GO:0061710">
    <property type="term" value="F:L-threonylcarbamoyladenylate synthase"/>
    <property type="evidence" value="ECO:0007669"/>
    <property type="project" value="UniProtKB-EC"/>
</dbReference>
<evidence type="ECO:0000256" key="1">
    <source>
        <dbReference type="ARBA" id="ARBA00004496"/>
    </source>
</evidence>
<dbReference type="PANTHER" id="PTHR17490">
    <property type="entry name" value="SUA5"/>
    <property type="match status" value="1"/>
</dbReference>
<evidence type="ECO:0000256" key="6">
    <source>
        <dbReference type="ARBA" id="ARBA00022694"/>
    </source>
</evidence>
<dbReference type="PANTHER" id="PTHR17490:SF18">
    <property type="entry name" value="THREONYLCARBAMOYL-AMP SYNTHASE"/>
    <property type="match status" value="1"/>
</dbReference>
<feature type="domain" description="YrdC-like" evidence="11">
    <location>
        <begin position="3"/>
        <end position="181"/>
    </location>
</feature>
<dbReference type="AlphaFoldDB" id="A0A160TFS2"/>
<evidence type="ECO:0000259" key="11">
    <source>
        <dbReference type="PROSITE" id="PS51163"/>
    </source>
</evidence>
<keyword evidence="5" id="KW-0808">Transferase</keyword>
<name>A0A160TFS2_9ZZZZ</name>
<dbReference type="GO" id="GO:0005737">
    <property type="term" value="C:cytoplasm"/>
    <property type="evidence" value="ECO:0007669"/>
    <property type="project" value="UniProtKB-SubCell"/>
</dbReference>
<comment type="subcellular location">
    <subcellularLocation>
        <location evidence="1">Cytoplasm</location>
    </subcellularLocation>
</comment>
<keyword evidence="4" id="KW-0963">Cytoplasm</keyword>
<dbReference type="GO" id="GO:0002949">
    <property type="term" value="P:tRNA threonylcarbamoyladenosine modification"/>
    <property type="evidence" value="ECO:0007669"/>
    <property type="project" value="InterPro"/>
</dbReference>
<organism evidence="12">
    <name type="scientific">hydrothermal vent metagenome</name>
    <dbReference type="NCBI Taxonomy" id="652676"/>
    <lineage>
        <taxon>unclassified sequences</taxon>
        <taxon>metagenomes</taxon>
        <taxon>ecological metagenomes</taxon>
    </lineage>
</organism>
<gene>
    <name evidence="12" type="ORF">MGWOODY_Tha2431</name>
</gene>
<reference evidence="12" key="1">
    <citation type="submission" date="2015-10" db="EMBL/GenBank/DDBJ databases">
        <authorList>
            <person name="Gilbert D.G."/>
        </authorList>
    </citation>
    <scope>NUCLEOTIDE SEQUENCE</scope>
</reference>
<dbReference type="SUPFAM" id="SSF55821">
    <property type="entry name" value="YrdC/RibB"/>
    <property type="match status" value="1"/>
</dbReference>
<dbReference type="InterPro" id="IPR017945">
    <property type="entry name" value="DHBP_synth_RibB-like_a/b_dom"/>
</dbReference>
<accession>A0A160TFS2</accession>
<comment type="catalytic activity">
    <reaction evidence="10">
        <text>L-threonine + hydrogencarbonate + ATP = L-threonylcarbamoyladenylate + diphosphate + H2O</text>
        <dbReference type="Rhea" id="RHEA:36407"/>
        <dbReference type="ChEBI" id="CHEBI:15377"/>
        <dbReference type="ChEBI" id="CHEBI:17544"/>
        <dbReference type="ChEBI" id="CHEBI:30616"/>
        <dbReference type="ChEBI" id="CHEBI:33019"/>
        <dbReference type="ChEBI" id="CHEBI:57926"/>
        <dbReference type="ChEBI" id="CHEBI:73682"/>
        <dbReference type="EC" id="2.7.7.87"/>
    </reaction>
</comment>
<evidence type="ECO:0000313" key="12">
    <source>
        <dbReference type="EMBL" id="CUS42307.1"/>
    </source>
</evidence>
<proteinExistence type="inferred from homology"/>
<dbReference type="GO" id="GO:0003725">
    <property type="term" value="F:double-stranded RNA binding"/>
    <property type="evidence" value="ECO:0007669"/>
    <property type="project" value="InterPro"/>
</dbReference>
<dbReference type="GO" id="GO:0000049">
    <property type="term" value="F:tRNA binding"/>
    <property type="evidence" value="ECO:0007669"/>
    <property type="project" value="TreeGrafter"/>
</dbReference>
<keyword evidence="9" id="KW-0067">ATP-binding</keyword>
<evidence type="ECO:0000256" key="5">
    <source>
        <dbReference type="ARBA" id="ARBA00022679"/>
    </source>
</evidence>
<evidence type="ECO:0000256" key="2">
    <source>
        <dbReference type="ARBA" id="ARBA00007663"/>
    </source>
</evidence>
<keyword evidence="6" id="KW-0819">tRNA processing</keyword>
<dbReference type="InterPro" id="IPR023535">
    <property type="entry name" value="TC-AMP_synthase"/>
</dbReference>
<dbReference type="InterPro" id="IPR006070">
    <property type="entry name" value="Sua5-like_dom"/>
</dbReference>
<dbReference type="InterPro" id="IPR050156">
    <property type="entry name" value="TC-AMP_synthase_SUA5"/>
</dbReference>
<evidence type="ECO:0000256" key="3">
    <source>
        <dbReference type="ARBA" id="ARBA00012584"/>
    </source>
</evidence>
<dbReference type="GO" id="GO:0005524">
    <property type="term" value="F:ATP binding"/>
    <property type="evidence" value="ECO:0007669"/>
    <property type="project" value="UniProtKB-KW"/>
</dbReference>
<dbReference type="Pfam" id="PF01300">
    <property type="entry name" value="Sua5_yciO_yrdC"/>
    <property type="match status" value="1"/>
</dbReference>
<dbReference type="GO" id="GO:0006450">
    <property type="term" value="P:regulation of translational fidelity"/>
    <property type="evidence" value="ECO:0007669"/>
    <property type="project" value="TreeGrafter"/>
</dbReference>
<evidence type="ECO:0000256" key="4">
    <source>
        <dbReference type="ARBA" id="ARBA00022490"/>
    </source>
</evidence>
<dbReference type="HAMAP" id="MF_01852">
    <property type="entry name" value="TsaC"/>
    <property type="match status" value="1"/>
</dbReference>
<sequence length="181" mass="19957">MNSWHIQQAIRCVRLGGVLAYPTEAVWGLGCDPRNAKAVRKILTMKSRPEHKGLVLVGSSLDQFDDWIKPLSPADLAQVQATWPGPTTWVLPCVDSVPVWLRGHHESLAIRVTDHPLVKTLCATIGPLVSTSANPAGKEPARSALRVRQYFAQQPDYILQGVLGGRDKPSEIRTLDGKRLR</sequence>
<evidence type="ECO:0000256" key="10">
    <source>
        <dbReference type="ARBA" id="ARBA00048366"/>
    </source>
</evidence>
<dbReference type="Gene3D" id="3.90.870.10">
    <property type="entry name" value="DHBP synthase"/>
    <property type="match status" value="1"/>
</dbReference>
<keyword evidence="8" id="KW-0547">Nucleotide-binding</keyword>
<dbReference type="EMBL" id="CZQC01000065">
    <property type="protein sequence ID" value="CUS42307.1"/>
    <property type="molecule type" value="Genomic_DNA"/>
</dbReference>